<keyword evidence="3 5" id="KW-1133">Transmembrane helix</keyword>
<proteinExistence type="predicted"/>
<dbReference type="GO" id="GO:0048240">
    <property type="term" value="P:sperm capacitation"/>
    <property type="evidence" value="ECO:0007669"/>
    <property type="project" value="TreeGrafter"/>
</dbReference>
<sequence>MFIFSIIGLSLFGDSCPRHFGTLGKSMFSLFVCVTQDGWMGITEELQQCGYFEVGAVYLVIFITIGAFVFANLVVAVVVTNLEWAIAEQKGGDQKHQKSADSEKIRTVDAHQALMRLARQQTPLQVPQLSLDTRCLE</sequence>
<reference evidence="7" key="1">
    <citation type="submission" date="2023-03" db="EMBL/GenBank/DDBJ databases">
        <authorList>
            <person name="Steffen K."/>
            <person name="Cardenas P."/>
        </authorList>
    </citation>
    <scope>NUCLEOTIDE SEQUENCE</scope>
</reference>
<evidence type="ECO:0000256" key="2">
    <source>
        <dbReference type="ARBA" id="ARBA00022692"/>
    </source>
</evidence>
<dbReference type="PANTHER" id="PTHR47077:SF1">
    <property type="entry name" value="CATION CHANNEL SPERM-ASSOCIATED PROTEIN 4"/>
    <property type="match status" value="1"/>
</dbReference>
<dbReference type="GO" id="GO:0006814">
    <property type="term" value="P:sodium ion transport"/>
    <property type="evidence" value="ECO:0007669"/>
    <property type="project" value="TreeGrafter"/>
</dbReference>
<evidence type="ECO:0000259" key="6">
    <source>
        <dbReference type="Pfam" id="PF00520"/>
    </source>
</evidence>
<evidence type="ECO:0000256" key="1">
    <source>
        <dbReference type="ARBA" id="ARBA00004141"/>
    </source>
</evidence>
<keyword evidence="4 5" id="KW-0472">Membrane</keyword>
<protein>
    <submittedName>
        <fullName evidence="7">Cation channel sperm-associated protein 4</fullName>
    </submittedName>
</protein>
<comment type="subcellular location">
    <subcellularLocation>
        <location evidence="1">Membrane</location>
        <topology evidence="1">Multi-pass membrane protein</topology>
    </subcellularLocation>
</comment>
<dbReference type="PANTHER" id="PTHR47077">
    <property type="entry name" value="ION_TRANS DOMAIN-CONTAINING PROTEIN"/>
    <property type="match status" value="1"/>
</dbReference>
<evidence type="ECO:0000256" key="3">
    <source>
        <dbReference type="ARBA" id="ARBA00022989"/>
    </source>
</evidence>
<accession>A0AA35QTY4</accession>
<organism evidence="7 8">
    <name type="scientific">Geodia barretti</name>
    <name type="common">Barrett's horny sponge</name>
    <dbReference type="NCBI Taxonomy" id="519541"/>
    <lineage>
        <taxon>Eukaryota</taxon>
        <taxon>Metazoa</taxon>
        <taxon>Porifera</taxon>
        <taxon>Demospongiae</taxon>
        <taxon>Heteroscleromorpha</taxon>
        <taxon>Tetractinellida</taxon>
        <taxon>Astrophorina</taxon>
        <taxon>Geodiidae</taxon>
        <taxon>Geodia</taxon>
    </lineage>
</organism>
<name>A0AA35QTY4_GEOBA</name>
<evidence type="ECO:0000256" key="5">
    <source>
        <dbReference type="SAM" id="Phobius"/>
    </source>
</evidence>
<feature type="transmembrane region" description="Helical" evidence="5">
    <location>
        <begin position="56"/>
        <end position="80"/>
    </location>
</feature>
<feature type="domain" description="Ion transport" evidence="6">
    <location>
        <begin position="1"/>
        <end position="83"/>
    </location>
</feature>
<dbReference type="EMBL" id="CASHTH010000098">
    <property type="protein sequence ID" value="CAI7990968.1"/>
    <property type="molecule type" value="Genomic_DNA"/>
</dbReference>
<keyword evidence="8" id="KW-1185">Reference proteome</keyword>
<evidence type="ECO:0000256" key="4">
    <source>
        <dbReference type="ARBA" id="ARBA00023136"/>
    </source>
</evidence>
<dbReference type="GO" id="GO:0005227">
    <property type="term" value="F:calcium-activated cation channel activity"/>
    <property type="evidence" value="ECO:0007669"/>
    <property type="project" value="InterPro"/>
</dbReference>
<dbReference type="Proteomes" id="UP001174909">
    <property type="component" value="Unassembled WGS sequence"/>
</dbReference>
<dbReference type="SUPFAM" id="SSF81324">
    <property type="entry name" value="Voltage-gated potassium channels"/>
    <property type="match status" value="1"/>
</dbReference>
<dbReference type="GO" id="GO:0097228">
    <property type="term" value="C:sperm principal piece"/>
    <property type="evidence" value="ECO:0007669"/>
    <property type="project" value="TreeGrafter"/>
</dbReference>
<dbReference type="Pfam" id="PF00520">
    <property type="entry name" value="Ion_trans"/>
    <property type="match status" value="1"/>
</dbReference>
<feature type="non-terminal residue" evidence="7">
    <location>
        <position position="1"/>
    </location>
</feature>
<keyword evidence="2 5" id="KW-0812">Transmembrane</keyword>
<dbReference type="Gene3D" id="1.10.287.70">
    <property type="match status" value="1"/>
</dbReference>
<dbReference type="InterPro" id="IPR005821">
    <property type="entry name" value="Ion_trans_dom"/>
</dbReference>
<evidence type="ECO:0000313" key="8">
    <source>
        <dbReference type="Proteomes" id="UP001174909"/>
    </source>
</evidence>
<dbReference type="GO" id="GO:0030317">
    <property type="term" value="P:flagellated sperm motility"/>
    <property type="evidence" value="ECO:0007669"/>
    <property type="project" value="InterPro"/>
</dbReference>
<evidence type="ECO:0000313" key="7">
    <source>
        <dbReference type="EMBL" id="CAI7990968.1"/>
    </source>
</evidence>
<comment type="caution">
    <text evidence="7">The sequence shown here is derived from an EMBL/GenBank/DDBJ whole genome shotgun (WGS) entry which is preliminary data.</text>
</comment>
<dbReference type="AlphaFoldDB" id="A0AA35QTY4"/>
<dbReference type="InterPro" id="IPR028744">
    <property type="entry name" value="CatSper4"/>
</dbReference>
<dbReference type="GO" id="GO:0005245">
    <property type="term" value="F:voltage-gated calcium channel activity"/>
    <property type="evidence" value="ECO:0007669"/>
    <property type="project" value="TreeGrafter"/>
</dbReference>
<dbReference type="GO" id="GO:0036128">
    <property type="term" value="C:CatSper complex"/>
    <property type="evidence" value="ECO:0007669"/>
    <property type="project" value="InterPro"/>
</dbReference>
<dbReference type="GO" id="GO:0001669">
    <property type="term" value="C:acrosomal vesicle"/>
    <property type="evidence" value="ECO:0007669"/>
    <property type="project" value="TreeGrafter"/>
</dbReference>
<gene>
    <name evidence="7" type="ORF">GBAR_LOCUS601</name>
</gene>